<dbReference type="GO" id="GO:0003729">
    <property type="term" value="F:mRNA binding"/>
    <property type="evidence" value="ECO:0007669"/>
    <property type="project" value="TreeGrafter"/>
</dbReference>
<evidence type="ECO:0000256" key="1">
    <source>
        <dbReference type="SAM" id="Coils"/>
    </source>
</evidence>
<sequence length="448" mass="52683">MIISATDSEQYPTNTNQTNLQISKPDDETYWKQLEDLNNTIDKLKEELVGINEKINNSSESGTIVQKREELRSQLDRLRGKQAEKKQGRLKTYEQIKNLSETQEKKKRTLKAAQEKLQYRTIKEIDSQILKLEKQIESGNLKIVEEKRFISEISSLKRSKKTVEECVNFQLSIDSDEKAIKELRSSIDDKEFRETNAQYEKILAELDSISKDHASDKEKRNELFEERKRLRDELTTQISDRKAMKEDYNRAKQKYKQLLDEERRRRFEMNRKKREERDEQKRSEIVSRMREEAEIPAFQEEILICENLINYFQTQYGTGKPTLQADTNLTNESNNNNNNIRQPDVINNIPEGTLLVKKSDREEDYFGRSKSSKKTKIPKEKKSNKFNLSLKTMEQLISFKVTVPLNVSDVDKTINELKEKKDYFVENQDLEKSAAVVVKEVTEIEVNS</sequence>
<feature type="region of interest" description="Disordered" evidence="2">
    <location>
        <begin position="1"/>
        <end position="21"/>
    </location>
</feature>
<comment type="caution">
    <text evidence="3">The sequence shown here is derived from an EMBL/GenBank/DDBJ whole genome shotgun (WGS) entry which is preliminary data.</text>
</comment>
<accession>A0A9N8UWN9</accession>
<evidence type="ECO:0000313" key="4">
    <source>
        <dbReference type="Proteomes" id="UP000789706"/>
    </source>
</evidence>
<dbReference type="OrthoDB" id="2195113at2759"/>
<dbReference type="GO" id="GO:0042175">
    <property type="term" value="C:nuclear outer membrane-endoplasmic reticulum membrane network"/>
    <property type="evidence" value="ECO:0007669"/>
    <property type="project" value="TreeGrafter"/>
</dbReference>
<dbReference type="GO" id="GO:1990904">
    <property type="term" value="C:ribonucleoprotein complex"/>
    <property type="evidence" value="ECO:0007669"/>
    <property type="project" value="TreeGrafter"/>
</dbReference>
<feature type="coiled-coil region" evidence="1">
    <location>
        <begin position="213"/>
        <end position="279"/>
    </location>
</feature>
<dbReference type="PANTHER" id="PTHR31027:SF2">
    <property type="entry name" value="LEBERCILIN DOMAIN-CONTAINING PROTEIN"/>
    <property type="match status" value="1"/>
</dbReference>
<name>A0A9N8UWN9_9GLOM</name>
<dbReference type="AlphaFoldDB" id="A0A9N8UWN9"/>
<keyword evidence="4" id="KW-1185">Reference proteome</keyword>
<reference evidence="3" key="1">
    <citation type="submission" date="2021-06" db="EMBL/GenBank/DDBJ databases">
        <authorList>
            <person name="Kallberg Y."/>
            <person name="Tangrot J."/>
            <person name="Rosling A."/>
        </authorList>
    </citation>
    <scope>NUCLEOTIDE SEQUENCE</scope>
    <source>
        <strain evidence="3">AZ414A</strain>
    </source>
</reference>
<protein>
    <submittedName>
        <fullName evidence="3">1365_t:CDS:1</fullName>
    </submittedName>
</protein>
<organism evidence="3 4">
    <name type="scientific">Diversispora eburnea</name>
    <dbReference type="NCBI Taxonomy" id="1213867"/>
    <lineage>
        <taxon>Eukaryota</taxon>
        <taxon>Fungi</taxon>
        <taxon>Fungi incertae sedis</taxon>
        <taxon>Mucoromycota</taxon>
        <taxon>Glomeromycotina</taxon>
        <taxon>Glomeromycetes</taxon>
        <taxon>Diversisporales</taxon>
        <taxon>Diversisporaceae</taxon>
        <taxon>Diversispora</taxon>
    </lineage>
</organism>
<dbReference type="GO" id="GO:0005783">
    <property type="term" value="C:endoplasmic reticulum"/>
    <property type="evidence" value="ECO:0007669"/>
    <property type="project" value="TreeGrafter"/>
</dbReference>
<dbReference type="GO" id="GO:0008298">
    <property type="term" value="P:intracellular mRNA localization"/>
    <property type="evidence" value="ECO:0007669"/>
    <property type="project" value="TreeGrafter"/>
</dbReference>
<dbReference type="InterPro" id="IPR039604">
    <property type="entry name" value="Bfr1"/>
</dbReference>
<gene>
    <name evidence="3" type="ORF">DEBURN_LOCUS698</name>
</gene>
<dbReference type="Proteomes" id="UP000789706">
    <property type="component" value="Unassembled WGS sequence"/>
</dbReference>
<proteinExistence type="predicted"/>
<keyword evidence="1" id="KW-0175">Coiled coil</keyword>
<dbReference type="PANTHER" id="PTHR31027">
    <property type="entry name" value="NUCLEAR SEGREGATION PROTEIN BFR1"/>
    <property type="match status" value="1"/>
</dbReference>
<evidence type="ECO:0000313" key="3">
    <source>
        <dbReference type="EMBL" id="CAG8434374.1"/>
    </source>
</evidence>
<evidence type="ECO:0000256" key="2">
    <source>
        <dbReference type="SAM" id="MobiDB-lite"/>
    </source>
</evidence>
<dbReference type="EMBL" id="CAJVPK010000025">
    <property type="protein sequence ID" value="CAG8434374.1"/>
    <property type="molecule type" value="Genomic_DNA"/>
</dbReference>
<feature type="coiled-coil region" evidence="1">
    <location>
        <begin position="34"/>
        <end position="142"/>
    </location>
</feature>